<dbReference type="OrthoDB" id="8020218at2759"/>
<feature type="signal peptide" evidence="1">
    <location>
        <begin position="1"/>
        <end position="18"/>
    </location>
</feature>
<reference evidence="2" key="1">
    <citation type="submission" date="2018-11" db="EMBL/GenBank/DDBJ databases">
        <authorList>
            <consortium name="Pathogen Informatics"/>
        </authorList>
    </citation>
    <scope>NUCLEOTIDE SEQUENCE</scope>
</reference>
<sequence>MKILVLSNLCLFPHWHLCSDLLVSTDNKSVRLDRLFSVLSTHGPGLGVNRPGLPDVCIMHINQLDEWRRRRVLQPSLNSAHHSENSVNDFAPRGTDNLFHFDRVLVDVPCSTDRTALTGDMGSLFSRGNAKLRINLPDVQLGLLRYIN</sequence>
<name>A0A448XFA9_9PLAT</name>
<evidence type="ECO:0000313" key="3">
    <source>
        <dbReference type="Proteomes" id="UP000784294"/>
    </source>
</evidence>
<dbReference type="EMBL" id="CAAALY010249767">
    <property type="protein sequence ID" value="VEL35411.1"/>
    <property type="molecule type" value="Genomic_DNA"/>
</dbReference>
<gene>
    <name evidence="2" type="ORF">PXEA_LOCUS28851</name>
</gene>
<proteinExistence type="predicted"/>
<feature type="chain" id="PRO_5019003444" description="SAM-dependent MTase RsmB/NOP-type domain-containing protein" evidence="1">
    <location>
        <begin position="19"/>
        <end position="148"/>
    </location>
</feature>
<dbReference type="Gene3D" id="3.40.50.150">
    <property type="entry name" value="Vaccinia Virus protein VP39"/>
    <property type="match status" value="1"/>
</dbReference>
<dbReference type="Proteomes" id="UP000784294">
    <property type="component" value="Unassembled WGS sequence"/>
</dbReference>
<comment type="caution">
    <text evidence="2">The sequence shown here is derived from an EMBL/GenBank/DDBJ whole genome shotgun (WGS) entry which is preliminary data.</text>
</comment>
<evidence type="ECO:0000256" key="1">
    <source>
        <dbReference type="SAM" id="SignalP"/>
    </source>
</evidence>
<accession>A0A448XFA9</accession>
<dbReference type="InterPro" id="IPR029063">
    <property type="entry name" value="SAM-dependent_MTases_sf"/>
</dbReference>
<organism evidence="2 3">
    <name type="scientific">Protopolystoma xenopodis</name>
    <dbReference type="NCBI Taxonomy" id="117903"/>
    <lineage>
        <taxon>Eukaryota</taxon>
        <taxon>Metazoa</taxon>
        <taxon>Spiralia</taxon>
        <taxon>Lophotrochozoa</taxon>
        <taxon>Platyhelminthes</taxon>
        <taxon>Monogenea</taxon>
        <taxon>Polyopisthocotylea</taxon>
        <taxon>Polystomatidea</taxon>
        <taxon>Polystomatidae</taxon>
        <taxon>Protopolystoma</taxon>
    </lineage>
</organism>
<keyword evidence="1" id="KW-0732">Signal</keyword>
<dbReference type="AlphaFoldDB" id="A0A448XFA9"/>
<evidence type="ECO:0000313" key="2">
    <source>
        <dbReference type="EMBL" id="VEL35411.1"/>
    </source>
</evidence>
<protein>
    <recommendedName>
        <fullName evidence="4">SAM-dependent MTase RsmB/NOP-type domain-containing protein</fullName>
    </recommendedName>
</protein>
<evidence type="ECO:0008006" key="4">
    <source>
        <dbReference type="Google" id="ProtNLM"/>
    </source>
</evidence>
<keyword evidence="3" id="KW-1185">Reference proteome</keyword>